<sequence length="575" mass="60287">MSRPGPLPTDRVMGIETEYGILGAGAAEVIGACLEAARRDGRPEGVRWDYTAEQPLRDARGFEMRREDAHPAMLTDETGAPGPVPGARAPRTSAAARLTDLEESWQRGTSTCLPDGGRLYDDHGHPEYATPECSTPAQAVLHDLAGQTLLADGAALLASRGSPVRLFKNNIDGKGASYGTHENILVPRAVPFEALAQALIPLLVARPLLTGAGRAGTGVVTSGARLQASQRADYIETVIGLPTVMNRPLINTRDEPHADPARWRRLHLIPGDASAFPTITWLALGIAALVCRCAEDPAPGAAPWRRLALADPITELRAVSRDTSLAHRLALADGGSADPLDVLDAYLDAVVAHLDRAGAPHPAPESDPLAPDLAALADGLDADGRETGALLAFWEASINELRRLRAGEPGAAGHLEWVAKGELLRATAQRHPGPAGEPVLHAVDLAWGELGTGLAHRVPAAAAAAGGLDEARIRAALATPPPTTRAWLRGRLLARFPGAVRAAGWQAVVLDAGGEHDERLALDEPTAYGRTRTEPLLRAPGTPRDFLEALVGTGRLGPPQAAALTGAGTPTCPRP</sequence>
<gene>
    <name evidence="2" type="ORF">SAMN05216246_101291</name>
</gene>
<reference evidence="2 3" key="1">
    <citation type="submission" date="2016-11" db="EMBL/GenBank/DDBJ databases">
        <authorList>
            <person name="Varghese N."/>
            <person name="Submissions S."/>
        </authorList>
    </citation>
    <scope>NUCLEOTIDE SEQUENCE [LARGE SCALE GENOMIC DNA]</scope>
    <source>
        <strain evidence="2 3">PA</strain>
    </source>
</reference>
<dbReference type="GO" id="GO:0000502">
    <property type="term" value="C:proteasome complex"/>
    <property type="evidence" value="ECO:0007669"/>
    <property type="project" value="UniProtKB-KW"/>
</dbReference>
<feature type="compositionally biased region" description="Low complexity" evidence="1">
    <location>
        <begin position="79"/>
        <end position="91"/>
    </location>
</feature>
<dbReference type="Pfam" id="PF03136">
    <property type="entry name" value="Pup_ligase"/>
    <property type="match status" value="1"/>
</dbReference>
<dbReference type="InterPro" id="IPR004347">
    <property type="entry name" value="Pup_ligase/deamidase"/>
</dbReference>
<dbReference type="EMBL" id="FQYL01000001">
    <property type="protein sequence ID" value="SHI34218.1"/>
    <property type="molecule type" value="Genomic_DNA"/>
</dbReference>
<protein>
    <submittedName>
        <fullName evidence="2">Proteasome accessory factor A</fullName>
    </submittedName>
</protein>
<dbReference type="Proteomes" id="UP000184390">
    <property type="component" value="Unassembled WGS sequence"/>
</dbReference>
<proteinExistence type="predicted"/>
<dbReference type="PANTHER" id="PTHR42307:SF2">
    <property type="entry name" value="PUP DEAMIDASE_DEPUPYLASE"/>
    <property type="match status" value="1"/>
</dbReference>
<dbReference type="RefSeq" id="WP_256624030.1">
    <property type="nucleotide sequence ID" value="NZ_FQYL01000001.1"/>
</dbReference>
<organism evidence="2 3">
    <name type="scientific">Actinomyces denticolens</name>
    <dbReference type="NCBI Taxonomy" id="52767"/>
    <lineage>
        <taxon>Bacteria</taxon>
        <taxon>Bacillati</taxon>
        <taxon>Actinomycetota</taxon>
        <taxon>Actinomycetes</taxon>
        <taxon>Actinomycetales</taxon>
        <taxon>Actinomycetaceae</taxon>
        <taxon>Actinomyces</taxon>
    </lineage>
</organism>
<evidence type="ECO:0000313" key="2">
    <source>
        <dbReference type="EMBL" id="SHI34218.1"/>
    </source>
</evidence>
<dbReference type="PANTHER" id="PTHR42307">
    <property type="entry name" value="PUP DEAMIDASE/DEPUPYLASE"/>
    <property type="match status" value="1"/>
</dbReference>
<comment type="caution">
    <text evidence="2">The sequence shown here is derived from an EMBL/GenBank/DDBJ whole genome shotgun (WGS) entry which is preliminary data.</text>
</comment>
<evidence type="ECO:0000313" key="3">
    <source>
        <dbReference type="Proteomes" id="UP000184390"/>
    </source>
</evidence>
<feature type="region of interest" description="Disordered" evidence="1">
    <location>
        <begin position="71"/>
        <end position="93"/>
    </location>
</feature>
<keyword evidence="3" id="KW-1185">Reference proteome</keyword>
<name>A0ABY1I0D4_9ACTO</name>
<keyword evidence="2" id="KW-0647">Proteasome</keyword>
<accession>A0ABY1I0D4</accession>
<evidence type="ECO:0000256" key="1">
    <source>
        <dbReference type="SAM" id="MobiDB-lite"/>
    </source>
</evidence>